<feature type="signal peptide" evidence="1">
    <location>
        <begin position="1"/>
        <end position="21"/>
    </location>
</feature>
<feature type="chain" id="PRO_5004149262" description="Peptidase A2 domain-containing protein" evidence="1">
    <location>
        <begin position="22"/>
        <end position="830"/>
    </location>
</feature>
<evidence type="ECO:0000313" key="4">
    <source>
        <dbReference type="Proteomes" id="UP000013248"/>
    </source>
</evidence>
<dbReference type="GO" id="GO:0006508">
    <property type="term" value="P:proteolysis"/>
    <property type="evidence" value="ECO:0007669"/>
    <property type="project" value="InterPro"/>
</dbReference>
<dbReference type="AlphaFoldDB" id="N9NLM5"/>
<dbReference type="GO" id="GO:0004190">
    <property type="term" value="F:aspartic-type endopeptidase activity"/>
    <property type="evidence" value="ECO:0007669"/>
    <property type="project" value="InterPro"/>
</dbReference>
<dbReference type="STRING" id="1217705.F900_00741"/>
<accession>N9NLM5</accession>
<evidence type="ECO:0000313" key="3">
    <source>
        <dbReference type="EMBL" id="ENX03647.1"/>
    </source>
</evidence>
<dbReference type="eggNOG" id="ENOG5033GN3">
    <property type="taxonomic scope" value="Bacteria"/>
</dbReference>
<evidence type="ECO:0000259" key="2">
    <source>
        <dbReference type="PROSITE" id="PS50175"/>
    </source>
</evidence>
<dbReference type="RefSeq" id="WP_005215201.1">
    <property type="nucleotide sequence ID" value="NZ_KB850089.1"/>
</dbReference>
<comment type="caution">
    <text evidence="3">The sequence shown here is derived from an EMBL/GenBank/DDBJ whole genome shotgun (WGS) entry which is preliminary data.</text>
</comment>
<dbReference type="EMBL" id="APRP01000011">
    <property type="protein sequence ID" value="ENX03647.1"/>
    <property type="molecule type" value="Genomic_DNA"/>
</dbReference>
<proteinExistence type="predicted"/>
<name>N9NLM5_9GAMM</name>
<dbReference type="PATRIC" id="fig|1217705.3.peg.706"/>
<evidence type="ECO:0000256" key="1">
    <source>
        <dbReference type="SAM" id="SignalP"/>
    </source>
</evidence>
<dbReference type="InterPro" id="IPR011050">
    <property type="entry name" value="Pectin_lyase_fold/virulence"/>
</dbReference>
<gene>
    <name evidence="3" type="ORF">F900_00741</name>
</gene>
<organism evidence="3 4">
    <name type="scientific">Acinetobacter modestus</name>
    <dbReference type="NCBI Taxonomy" id="1776740"/>
    <lineage>
        <taxon>Bacteria</taxon>
        <taxon>Pseudomonadati</taxon>
        <taxon>Pseudomonadota</taxon>
        <taxon>Gammaproteobacteria</taxon>
        <taxon>Moraxellales</taxon>
        <taxon>Moraxellaceae</taxon>
        <taxon>Acinetobacter</taxon>
    </lineage>
</organism>
<dbReference type="Proteomes" id="UP000013248">
    <property type="component" value="Unassembled WGS sequence"/>
</dbReference>
<dbReference type="HOGENOM" id="CLU_347389_0_0_6"/>
<dbReference type="InterPro" id="IPR001995">
    <property type="entry name" value="Peptidase_A2_cat"/>
</dbReference>
<dbReference type="SUPFAM" id="SSF51126">
    <property type="entry name" value="Pectin lyase-like"/>
    <property type="match status" value="1"/>
</dbReference>
<reference evidence="3 4" key="1">
    <citation type="submission" date="2013-02" db="EMBL/GenBank/DDBJ databases">
        <title>The Genome Sequence of Acinetobacter sp. ANC 3862.</title>
        <authorList>
            <consortium name="The Broad Institute Genome Sequencing Platform"/>
            <consortium name="The Broad Institute Genome Sequencing Center for Infectious Disease"/>
            <person name="Cerqueira G."/>
            <person name="Feldgarden M."/>
            <person name="Courvalin P."/>
            <person name="Perichon B."/>
            <person name="Grillot-Courvalin C."/>
            <person name="Clermont D."/>
            <person name="Rocha E."/>
            <person name="Yoon E.-J."/>
            <person name="Nemec A."/>
            <person name="Walker B."/>
            <person name="Young S.K."/>
            <person name="Zeng Q."/>
            <person name="Gargeya S."/>
            <person name="Fitzgerald M."/>
            <person name="Haas B."/>
            <person name="Abouelleil A."/>
            <person name="Alvarado L."/>
            <person name="Arachchi H.M."/>
            <person name="Berlin A.M."/>
            <person name="Chapman S.B."/>
            <person name="Dewar J."/>
            <person name="Goldberg J."/>
            <person name="Griggs A."/>
            <person name="Gujja S."/>
            <person name="Hansen M."/>
            <person name="Howarth C."/>
            <person name="Imamovic A."/>
            <person name="Larimer J."/>
            <person name="McCowan C."/>
            <person name="Murphy C."/>
            <person name="Neiman D."/>
            <person name="Pearson M."/>
            <person name="Priest M."/>
            <person name="Roberts A."/>
            <person name="Saif S."/>
            <person name="Shea T."/>
            <person name="Sisk P."/>
            <person name="Sykes S."/>
            <person name="Wortman J."/>
            <person name="Nusbaum C."/>
            <person name="Birren B."/>
        </authorList>
    </citation>
    <scope>NUCLEOTIDE SEQUENCE [LARGE SCALE GENOMIC DNA]</scope>
    <source>
        <strain evidence="3 4">ANC 3862</strain>
    </source>
</reference>
<sequence>MKNYKKTLLAIMVISAMPLLAATNSETGPIKVTTFVDEEKDDAFCSLREAFSVAKTRISAHGCVVNDIYSNIQDIQLESGVYTLKSELIPDSEVRVWGATPADWENKNILINDVVNQYPAQIDLKTTIKAENSRIFNTTLKKQPLTISNLILSGGVAPNQENGGAIYAGANLVLQSSKIINSKAKTGAGGAIYLAGMSGSVQISKSLFQGNDALSGSIIAMSCMNDVGYLKREIGFTSNSLVKNGSETSSSMMEFCGLPAVTLEANTIAKNTANSTHGNLIKFSGDTKASTETQNNPSILSNDSTLTLKSNTIVENNANTILLYDKLGKKNLYSNVLNYNTGAYSCRYLLGDVSKQEKVGVNFLYNAFAKTGLSKCDLPDESFKDNTSNIDLTDVPISKVLGGLIEEPSEYTAFLPLYYPKIIDKSGVDKDLKGLVDTGADSTTLCSEKEQRGLARFTNTTLFFQPDLKNKCDIGSVELMKLKAADIESVTNQPISTLINGFKDQYEYFENLVKNPNDPQYLTYYKYRFDQYKKLIDYFNIKENIKYRGIYIDLRDRGIPLPHESILSDGTHRLDFFNPELYSIKIDTLGIGQLNDSENRVINDENLVCAWVPEIQQIAIYRKDDTITQASDKALCKYTITYIKDPSIQTIGLIKASFMNQAPEVKDTSVTLNYQKKEKVKVNLLDFSSDAGDTGVGGKGPDNQPLKPNFWINESGEELPIRLSNVPTNNIIVTADRQGKCPEPDEKETCYGGNIYIQEANTFNPFNYSFNYQVYDNDETPKISNVGTVNVISTATTSDDTRPAKSGGGSEGIFSALSLLGLLAYRRYKK</sequence>
<dbReference type="NCBIfam" id="TIGR04214">
    <property type="entry name" value="CSLREA_Nterm"/>
    <property type="match status" value="1"/>
</dbReference>
<protein>
    <recommendedName>
        <fullName evidence="2">Peptidase A2 domain-containing protein</fullName>
    </recommendedName>
</protein>
<keyword evidence="1" id="KW-0732">Signal</keyword>
<feature type="domain" description="Peptidase A2" evidence="2">
    <location>
        <begin position="432"/>
        <end position="445"/>
    </location>
</feature>
<dbReference type="InterPro" id="IPR026457">
    <property type="entry name" value="CSLREA_Nterm"/>
</dbReference>
<dbReference type="PROSITE" id="PS50175">
    <property type="entry name" value="ASP_PROT_RETROV"/>
    <property type="match status" value="1"/>
</dbReference>